<dbReference type="EMBL" id="CH916366">
    <property type="protein sequence ID" value="EDV96589.1"/>
    <property type="molecule type" value="Genomic_DNA"/>
</dbReference>
<dbReference type="PhylomeDB" id="B4IYQ2"/>
<keyword evidence="1" id="KW-0147">Chitin-binding</keyword>
<dbReference type="Pfam" id="PF01607">
    <property type="entry name" value="CBM_14"/>
    <property type="match status" value="3"/>
</dbReference>
<dbReference type="InterPro" id="IPR002557">
    <property type="entry name" value="Chitin-bd_dom"/>
</dbReference>
<keyword evidence="3" id="KW-0677">Repeat</keyword>
<dbReference type="HOGENOM" id="CLU_062693_0_0_1"/>
<dbReference type="STRING" id="7222.B4IYQ2"/>
<dbReference type="PANTHER" id="PTHR23301:SF0">
    <property type="entry name" value="CHITIN-BINDING TYPE-2 DOMAIN-CONTAINING PROTEIN-RELATED"/>
    <property type="match status" value="1"/>
</dbReference>
<sequence>MEIRMHFALVVGICLGVAHAAEDPIHKEIINLSHICKDRTEGQLVPNPLDCSAYFACGSVPKLFYCNQGLNFDAVKLMCDVPEKAQCIANESNSPDTTSKLNGYLNADIGSKPHTDFDWWMTKPKPDFVAIDVETGLAVNPMDKYDPELIDCRHFGAYFLPHPSNCQLYFICAYGHLHRHHCGRGTLWNYRRFECQPSGNAECYSKNNLEYVEGEKAQSTTPGQVTVCYIVDTSSALPTTSLIPPTPTSAPHSSAISVLKCPSDQQSYLSHPDDCSKYYICIAGMPVLTSCPRGLYWDQKSGYCDQAKNVKCFKNT</sequence>
<feature type="chain" id="PRO_5002807970" evidence="6">
    <location>
        <begin position="21"/>
        <end position="316"/>
    </location>
</feature>
<dbReference type="AlphaFoldDB" id="B4IYQ2"/>
<keyword evidence="4" id="KW-1015">Disulfide bond</keyword>
<dbReference type="GO" id="GO:0005576">
    <property type="term" value="C:extracellular region"/>
    <property type="evidence" value="ECO:0007669"/>
    <property type="project" value="InterPro"/>
</dbReference>
<evidence type="ECO:0000256" key="5">
    <source>
        <dbReference type="ARBA" id="ARBA00023180"/>
    </source>
</evidence>
<dbReference type="FunCoup" id="B4IYQ2">
    <property type="interactions" value="35"/>
</dbReference>
<accession>B4IYQ2</accession>
<evidence type="ECO:0000256" key="1">
    <source>
        <dbReference type="ARBA" id="ARBA00022669"/>
    </source>
</evidence>
<keyword evidence="2 6" id="KW-0732">Signal</keyword>
<evidence type="ECO:0000313" key="8">
    <source>
        <dbReference type="EMBL" id="EDV96589.1"/>
    </source>
</evidence>
<evidence type="ECO:0000256" key="4">
    <source>
        <dbReference type="ARBA" id="ARBA00023157"/>
    </source>
</evidence>
<evidence type="ECO:0000256" key="3">
    <source>
        <dbReference type="ARBA" id="ARBA00022737"/>
    </source>
</evidence>
<dbReference type="OMA" id="GYCDLAK"/>
<feature type="signal peptide" evidence="6">
    <location>
        <begin position="1"/>
        <end position="20"/>
    </location>
</feature>
<dbReference type="GO" id="GO:0008061">
    <property type="term" value="F:chitin binding"/>
    <property type="evidence" value="ECO:0007669"/>
    <property type="project" value="UniProtKB-KW"/>
</dbReference>
<evidence type="ECO:0000256" key="2">
    <source>
        <dbReference type="ARBA" id="ARBA00022729"/>
    </source>
</evidence>
<keyword evidence="9" id="KW-1185">Reference proteome</keyword>
<proteinExistence type="predicted"/>
<feature type="domain" description="Chitin-binding type-2" evidence="7">
    <location>
        <begin position="149"/>
        <end position="205"/>
    </location>
</feature>
<feature type="domain" description="Chitin-binding type-2" evidence="7">
    <location>
        <begin position="258"/>
        <end position="314"/>
    </location>
</feature>
<protein>
    <submittedName>
        <fullName evidence="8">GH15116</fullName>
    </submittedName>
</protein>
<organism evidence="9">
    <name type="scientific">Drosophila grimshawi</name>
    <name type="common">Hawaiian fruit fly</name>
    <name type="synonym">Idiomyia grimshawi</name>
    <dbReference type="NCBI Taxonomy" id="7222"/>
    <lineage>
        <taxon>Eukaryota</taxon>
        <taxon>Metazoa</taxon>
        <taxon>Ecdysozoa</taxon>
        <taxon>Arthropoda</taxon>
        <taxon>Hexapoda</taxon>
        <taxon>Insecta</taxon>
        <taxon>Pterygota</taxon>
        <taxon>Neoptera</taxon>
        <taxon>Endopterygota</taxon>
        <taxon>Diptera</taxon>
        <taxon>Brachycera</taxon>
        <taxon>Muscomorpha</taxon>
        <taxon>Ephydroidea</taxon>
        <taxon>Drosophilidae</taxon>
        <taxon>Drosophila</taxon>
        <taxon>Hawaiian Drosophila</taxon>
    </lineage>
</organism>
<dbReference type="Proteomes" id="UP000001070">
    <property type="component" value="Unassembled WGS sequence"/>
</dbReference>
<evidence type="ECO:0000259" key="7">
    <source>
        <dbReference type="PROSITE" id="PS50940"/>
    </source>
</evidence>
<keyword evidence="5" id="KW-0325">Glycoprotein</keyword>
<dbReference type="KEGG" id="dgr:6556568"/>
<dbReference type="OrthoDB" id="6422323at2759"/>
<evidence type="ECO:0000313" key="9">
    <source>
        <dbReference type="Proteomes" id="UP000001070"/>
    </source>
</evidence>
<dbReference type="InParanoid" id="B4IYQ2"/>
<reference evidence="8 9" key="1">
    <citation type="journal article" date="2007" name="Nature">
        <title>Evolution of genes and genomes on the Drosophila phylogeny.</title>
        <authorList>
            <consortium name="Drosophila 12 Genomes Consortium"/>
            <person name="Clark A.G."/>
            <person name="Eisen M.B."/>
            <person name="Smith D.R."/>
            <person name="Bergman C.M."/>
            <person name="Oliver B."/>
            <person name="Markow T.A."/>
            <person name="Kaufman T.C."/>
            <person name="Kellis M."/>
            <person name="Gelbart W."/>
            <person name="Iyer V.N."/>
            <person name="Pollard D.A."/>
            <person name="Sackton T.B."/>
            <person name="Larracuente A.M."/>
            <person name="Singh N.D."/>
            <person name="Abad J.P."/>
            <person name="Abt D.N."/>
            <person name="Adryan B."/>
            <person name="Aguade M."/>
            <person name="Akashi H."/>
            <person name="Anderson W.W."/>
            <person name="Aquadro C.F."/>
            <person name="Ardell D.H."/>
            <person name="Arguello R."/>
            <person name="Artieri C.G."/>
            <person name="Barbash D.A."/>
            <person name="Barker D."/>
            <person name="Barsanti P."/>
            <person name="Batterham P."/>
            <person name="Batzoglou S."/>
            <person name="Begun D."/>
            <person name="Bhutkar A."/>
            <person name="Blanco E."/>
            <person name="Bosak S.A."/>
            <person name="Bradley R.K."/>
            <person name="Brand A.D."/>
            <person name="Brent M.R."/>
            <person name="Brooks A.N."/>
            <person name="Brown R.H."/>
            <person name="Butlin R.K."/>
            <person name="Caggese C."/>
            <person name="Calvi B.R."/>
            <person name="Bernardo de Carvalho A."/>
            <person name="Caspi A."/>
            <person name="Castrezana S."/>
            <person name="Celniker S.E."/>
            <person name="Chang J.L."/>
            <person name="Chapple C."/>
            <person name="Chatterji S."/>
            <person name="Chinwalla A."/>
            <person name="Civetta A."/>
            <person name="Clifton S.W."/>
            <person name="Comeron J.M."/>
            <person name="Costello J.C."/>
            <person name="Coyne J.A."/>
            <person name="Daub J."/>
            <person name="David R.G."/>
            <person name="Delcher A.L."/>
            <person name="Delehaunty K."/>
            <person name="Do C.B."/>
            <person name="Ebling H."/>
            <person name="Edwards K."/>
            <person name="Eickbush T."/>
            <person name="Evans J.D."/>
            <person name="Filipski A."/>
            <person name="Findeiss S."/>
            <person name="Freyhult E."/>
            <person name="Fulton L."/>
            <person name="Fulton R."/>
            <person name="Garcia A.C."/>
            <person name="Gardiner A."/>
            <person name="Garfield D.A."/>
            <person name="Garvin B.E."/>
            <person name="Gibson G."/>
            <person name="Gilbert D."/>
            <person name="Gnerre S."/>
            <person name="Godfrey J."/>
            <person name="Good R."/>
            <person name="Gotea V."/>
            <person name="Gravely B."/>
            <person name="Greenberg A.J."/>
            <person name="Griffiths-Jones S."/>
            <person name="Gross S."/>
            <person name="Guigo R."/>
            <person name="Gustafson E.A."/>
            <person name="Haerty W."/>
            <person name="Hahn M.W."/>
            <person name="Halligan D.L."/>
            <person name="Halpern A.L."/>
            <person name="Halter G.M."/>
            <person name="Han M.V."/>
            <person name="Heger A."/>
            <person name="Hillier L."/>
            <person name="Hinrichs A.S."/>
            <person name="Holmes I."/>
            <person name="Hoskins R.A."/>
            <person name="Hubisz M.J."/>
            <person name="Hultmark D."/>
            <person name="Huntley M.A."/>
            <person name="Jaffe D.B."/>
            <person name="Jagadeeshan S."/>
            <person name="Jeck W.R."/>
            <person name="Johnson J."/>
            <person name="Jones C.D."/>
            <person name="Jordan W.C."/>
            <person name="Karpen G.H."/>
            <person name="Kataoka E."/>
            <person name="Keightley P.D."/>
            <person name="Kheradpour P."/>
            <person name="Kirkness E.F."/>
            <person name="Koerich L.B."/>
            <person name="Kristiansen K."/>
            <person name="Kudrna D."/>
            <person name="Kulathinal R.J."/>
            <person name="Kumar S."/>
            <person name="Kwok R."/>
            <person name="Lander E."/>
            <person name="Langley C.H."/>
            <person name="Lapoint R."/>
            <person name="Lazzaro B.P."/>
            <person name="Lee S.J."/>
            <person name="Levesque L."/>
            <person name="Li R."/>
            <person name="Lin C.F."/>
            <person name="Lin M.F."/>
            <person name="Lindblad-Toh K."/>
            <person name="Llopart A."/>
            <person name="Long M."/>
            <person name="Low L."/>
            <person name="Lozovsky E."/>
            <person name="Lu J."/>
            <person name="Luo M."/>
            <person name="Machado C.A."/>
            <person name="Makalowski W."/>
            <person name="Marzo M."/>
            <person name="Matsuda M."/>
            <person name="Matzkin L."/>
            <person name="McAllister B."/>
            <person name="McBride C.S."/>
            <person name="McKernan B."/>
            <person name="McKernan K."/>
            <person name="Mendez-Lago M."/>
            <person name="Minx P."/>
            <person name="Mollenhauer M.U."/>
            <person name="Montooth K."/>
            <person name="Mount S.M."/>
            <person name="Mu X."/>
            <person name="Myers E."/>
            <person name="Negre B."/>
            <person name="Newfeld S."/>
            <person name="Nielsen R."/>
            <person name="Noor M.A."/>
            <person name="O'Grady P."/>
            <person name="Pachter L."/>
            <person name="Papaceit M."/>
            <person name="Parisi M.J."/>
            <person name="Parisi M."/>
            <person name="Parts L."/>
            <person name="Pedersen J.S."/>
            <person name="Pesole G."/>
            <person name="Phillippy A.M."/>
            <person name="Ponting C.P."/>
            <person name="Pop M."/>
            <person name="Porcelli D."/>
            <person name="Powell J.R."/>
            <person name="Prohaska S."/>
            <person name="Pruitt K."/>
            <person name="Puig M."/>
            <person name="Quesneville H."/>
            <person name="Ram K.R."/>
            <person name="Rand D."/>
            <person name="Rasmussen M.D."/>
            <person name="Reed L.K."/>
            <person name="Reenan R."/>
            <person name="Reily A."/>
            <person name="Remington K.A."/>
            <person name="Rieger T.T."/>
            <person name="Ritchie M.G."/>
            <person name="Robin C."/>
            <person name="Rogers Y.H."/>
            <person name="Rohde C."/>
            <person name="Rozas J."/>
            <person name="Rubenfield M.J."/>
            <person name="Ruiz A."/>
            <person name="Russo S."/>
            <person name="Salzberg S.L."/>
            <person name="Sanchez-Gracia A."/>
            <person name="Saranga D.J."/>
            <person name="Sato H."/>
            <person name="Schaeffer S.W."/>
            <person name="Schatz M.C."/>
            <person name="Schlenke T."/>
            <person name="Schwartz R."/>
            <person name="Segarra C."/>
            <person name="Singh R.S."/>
            <person name="Sirot L."/>
            <person name="Sirota M."/>
            <person name="Sisneros N.B."/>
            <person name="Smith C.D."/>
            <person name="Smith T.F."/>
            <person name="Spieth J."/>
            <person name="Stage D.E."/>
            <person name="Stark A."/>
            <person name="Stephan W."/>
            <person name="Strausberg R.L."/>
            <person name="Strempel S."/>
            <person name="Sturgill D."/>
            <person name="Sutton G."/>
            <person name="Sutton G.G."/>
            <person name="Tao W."/>
            <person name="Teichmann S."/>
            <person name="Tobari Y.N."/>
            <person name="Tomimura Y."/>
            <person name="Tsolas J.M."/>
            <person name="Valente V.L."/>
            <person name="Venter E."/>
            <person name="Venter J.C."/>
            <person name="Vicario S."/>
            <person name="Vieira F.G."/>
            <person name="Vilella A.J."/>
            <person name="Villasante A."/>
            <person name="Walenz B."/>
            <person name="Wang J."/>
            <person name="Wasserman M."/>
            <person name="Watts T."/>
            <person name="Wilson D."/>
            <person name="Wilson R.K."/>
            <person name="Wing R.A."/>
            <person name="Wolfner M.F."/>
            <person name="Wong A."/>
            <person name="Wong G.K."/>
            <person name="Wu C.I."/>
            <person name="Wu G."/>
            <person name="Yamamoto D."/>
            <person name="Yang H.P."/>
            <person name="Yang S.P."/>
            <person name="Yorke J.A."/>
            <person name="Yoshida K."/>
            <person name="Zdobnov E."/>
            <person name="Zhang P."/>
            <person name="Zhang Y."/>
            <person name="Zimin A.V."/>
            <person name="Baldwin J."/>
            <person name="Abdouelleil A."/>
            <person name="Abdulkadir J."/>
            <person name="Abebe A."/>
            <person name="Abera B."/>
            <person name="Abreu J."/>
            <person name="Acer S.C."/>
            <person name="Aftuck L."/>
            <person name="Alexander A."/>
            <person name="An P."/>
            <person name="Anderson E."/>
            <person name="Anderson S."/>
            <person name="Arachi H."/>
            <person name="Azer M."/>
            <person name="Bachantsang P."/>
            <person name="Barry A."/>
            <person name="Bayul T."/>
            <person name="Berlin A."/>
            <person name="Bessette D."/>
            <person name="Bloom T."/>
            <person name="Blye J."/>
            <person name="Boguslavskiy L."/>
            <person name="Bonnet C."/>
            <person name="Boukhgalter B."/>
            <person name="Bourzgui I."/>
            <person name="Brown A."/>
            <person name="Cahill P."/>
            <person name="Channer S."/>
            <person name="Cheshatsang Y."/>
            <person name="Chuda L."/>
            <person name="Citroen M."/>
            <person name="Collymore A."/>
            <person name="Cooke P."/>
            <person name="Costello M."/>
            <person name="D'Aco K."/>
            <person name="Daza R."/>
            <person name="De Haan G."/>
            <person name="DeGray S."/>
            <person name="DeMaso C."/>
            <person name="Dhargay N."/>
            <person name="Dooley K."/>
            <person name="Dooley E."/>
            <person name="Doricent M."/>
            <person name="Dorje P."/>
            <person name="Dorjee K."/>
            <person name="Dupes A."/>
            <person name="Elong R."/>
            <person name="Falk J."/>
            <person name="Farina A."/>
            <person name="Faro S."/>
            <person name="Ferguson D."/>
            <person name="Fisher S."/>
            <person name="Foley C.D."/>
            <person name="Franke A."/>
            <person name="Friedrich D."/>
            <person name="Gadbois L."/>
            <person name="Gearin G."/>
            <person name="Gearin C.R."/>
            <person name="Giannoukos G."/>
            <person name="Goode T."/>
            <person name="Graham J."/>
            <person name="Grandbois E."/>
            <person name="Grewal S."/>
            <person name="Gyaltsen K."/>
            <person name="Hafez N."/>
            <person name="Hagos B."/>
            <person name="Hall J."/>
            <person name="Henson C."/>
            <person name="Hollinger A."/>
            <person name="Honan T."/>
            <person name="Huard M.D."/>
            <person name="Hughes L."/>
            <person name="Hurhula B."/>
            <person name="Husby M.E."/>
            <person name="Kamat A."/>
            <person name="Kanga B."/>
            <person name="Kashin S."/>
            <person name="Khazanovich D."/>
            <person name="Kisner P."/>
            <person name="Lance K."/>
            <person name="Lara M."/>
            <person name="Lee W."/>
            <person name="Lennon N."/>
            <person name="Letendre F."/>
            <person name="LeVine R."/>
            <person name="Lipovsky A."/>
            <person name="Liu X."/>
            <person name="Liu J."/>
            <person name="Liu S."/>
            <person name="Lokyitsang T."/>
            <person name="Lokyitsang Y."/>
            <person name="Lubonja R."/>
            <person name="Lui A."/>
            <person name="MacDonald P."/>
            <person name="Magnisalis V."/>
            <person name="Maru K."/>
            <person name="Matthews C."/>
            <person name="McCusker W."/>
            <person name="McDonough S."/>
            <person name="Mehta T."/>
            <person name="Meldrim J."/>
            <person name="Meneus L."/>
            <person name="Mihai O."/>
            <person name="Mihalev A."/>
            <person name="Mihova T."/>
            <person name="Mittelman R."/>
            <person name="Mlenga V."/>
            <person name="Montmayeur A."/>
            <person name="Mulrain L."/>
            <person name="Navidi A."/>
            <person name="Naylor J."/>
            <person name="Negash T."/>
            <person name="Nguyen T."/>
            <person name="Nguyen N."/>
            <person name="Nicol R."/>
            <person name="Norbu C."/>
            <person name="Norbu N."/>
            <person name="Novod N."/>
            <person name="O'Neill B."/>
            <person name="Osman S."/>
            <person name="Markiewicz E."/>
            <person name="Oyono O.L."/>
            <person name="Patti C."/>
            <person name="Phunkhang P."/>
            <person name="Pierre F."/>
            <person name="Priest M."/>
            <person name="Raghuraman S."/>
            <person name="Rege F."/>
            <person name="Reyes R."/>
            <person name="Rise C."/>
            <person name="Rogov P."/>
            <person name="Ross K."/>
            <person name="Ryan E."/>
            <person name="Settipalli S."/>
            <person name="Shea T."/>
            <person name="Sherpa N."/>
            <person name="Shi L."/>
            <person name="Shih D."/>
            <person name="Sparrow T."/>
            <person name="Spaulding J."/>
            <person name="Stalker J."/>
            <person name="Stange-Thomann N."/>
            <person name="Stavropoulos S."/>
            <person name="Stone C."/>
            <person name="Strader C."/>
            <person name="Tesfaye S."/>
            <person name="Thomson T."/>
            <person name="Thoulutsang Y."/>
            <person name="Thoulutsang D."/>
            <person name="Topham K."/>
            <person name="Topping I."/>
            <person name="Tsamla T."/>
            <person name="Vassiliev H."/>
            <person name="Vo A."/>
            <person name="Wangchuk T."/>
            <person name="Wangdi T."/>
            <person name="Weiand M."/>
            <person name="Wilkinson J."/>
            <person name="Wilson A."/>
            <person name="Yadav S."/>
            <person name="Young G."/>
            <person name="Yu Q."/>
            <person name="Zembek L."/>
            <person name="Zhong D."/>
            <person name="Zimmer A."/>
            <person name="Zwirko Z."/>
            <person name="Jaffe D.B."/>
            <person name="Alvarez P."/>
            <person name="Brockman W."/>
            <person name="Butler J."/>
            <person name="Chin C."/>
            <person name="Gnerre S."/>
            <person name="Grabherr M."/>
            <person name="Kleber M."/>
            <person name="Mauceli E."/>
            <person name="MacCallum I."/>
        </authorList>
    </citation>
    <scope>NUCLEOTIDE SEQUENCE [LARGE SCALE GENOMIC DNA]</scope>
    <source>
        <strain evidence="9">Tucson 15287-2541.00</strain>
    </source>
</reference>
<dbReference type="SUPFAM" id="SSF57625">
    <property type="entry name" value="Invertebrate chitin-binding proteins"/>
    <property type="match status" value="3"/>
</dbReference>
<dbReference type="InterPro" id="IPR051940">
    <property type="entry name" value="Chitin_bind-dev_reg"/>
</dbReference>
<dbReference type="SMART" id="SM00494">
    <property type="entry name" value="ChtBD2"/>
    <property type="match status" value="3"/>
</dbReference>
<evidence type="ECO:0000256" key="6">
    <source>
        <dbReference type="SAM" id="SignalP"/>
    </source>
</evidence>
<feature type="domain" description="Chitin-binding type-2" evidence="7">
    <location>
        <begin position="33"/>
        <end position="89"/>
    </location>
</feature>
<dbReference type="PROSITE" id="PS50940">
    <property type="entry name" value="CHIT_BIND_II"/>
    <property type="match status" value="3"/>
</dbReference>
<dbReference type="PANTHER" id="PTHR23301">
    <property type="entry name" value="CHITIN BINDING PERITROPHIN-A"/>
    <property type="match status" value="1"/>
</dbReference>
<dbReference type="InterPro" id="IPR036508">
    <property type="entry name" value="Chitin-bd_dom_sf"/>
</dbReference>
<dbReference type="eggNOG" id="ENOG502T2SS">
    <property type="taxonomic scope" value="Eukaryota"/>
</dbReference>
<gene>
    <name evidence="8" type="primary">Dgri\GH15116</name>
    <name evidence="8" type="ORF">Dgri_GH15116</name>
</gene>
<dbReference type="Gene3D" id="2.170.140.10">
    <property type="entry name" value="Chitin binding domain"/>
    <property type="match status" value="3"/>
</dbReference>
<name>B4IYQ2_DROGR</name>